<dbReference type="Proteomes" id="UP001189624">
    <property type="component" value="Chromosome 2"/>
</dbReference>
<dbReference type="GO" id="GO:0006629">
    <property type="term" value="P:lipid metabolic process"/>
    <property type="evidence" value="ECO:0007669"/>
    <property type="project" value="InterPro"/>
</dbReference>
<feature type="compositionally biased region" description="Acidic residues" evidence="2">
    <location>
        <begin position="398"/>
        <end position="416"/>
    </location>
</feature>
<evidence type="ECO:0000259" key="3">
    <source>
        <dbReference type="Pfam" id="PF01764"/>
    </source>
</evidence>
<keyword evidence="1" id="KW-0378">Hydrolase</keyword>
<protein>
    <recommendedName>
        <fullName evidence="3">Fungal lipase-type domain-containing protein</fullName>
    </recommendedName>
</protein>
<feature type="region of interest" description="Disordered" evidence="2">
    <location>
        <begin position="337"/>
        <end position="416"/>
    </location>
</feature>
<dbReference type="SUPFAM" id="SSF53474">
    <property type="entry name" value="alpha/beta-Hydrolases"/>
    <property type="match status" value="1"/>
</dbReference>
<dbReference type="Gramene" id="rna-AYBTSS11_LOCUS5029">
    <property type="protein sequence ID" value="CAJ1931039.1"/>
    <property type="gene ID" value="gene-AYBTSS11_LOCUS5029"/>
</dbReference>
<dbReference type="CDD" id="cd00519">
    <property type="entry name" value="Lipase_3"/>
    <property type="match status" value="1"/>
</dbReference>
<reference evidence="4" key="1">
    <citation type="submission" date="2023-10" db="EMBL/GenBank/DDBJ databases">
        <authorList>
            <person name="Domelevo Entfellner J.-B."/>
        </authorList>
    </citation>
    <scope>NUCLEOTIDE SEQUENCE</scope>
</reference>
<organism evidence="4 5">
    <name type="scientific">Sphenostylis stenocarpa</name>
    <dbReference type="NCBI Taxonomy" id="92480"/>
    <lineage>
        <taxon>Eukaryota</taxon>
        <taxon>Viridiplantae</taxon>
        <taxon>Streptophyta</taxon>
        <taxon>Embryophyta</taxon>
        <taxon>Tracheophyta</taxon>
        <taxon>Spermatophyta</taxon>
        <taxon>Magnoliopsida</taxon>
        <taxon>eudicotyledons</taxon>
        <taxon>Gunneridae</taxon>
        <taxon>Pentapetalae</taxon>
        <taxon>rosids</taxon>
        <taxon>fabids</taxon>
        <taxon>Fabales</taxon>
        <taxon>Fabaceae</taxon>
        <taxon>Papilionoideae</taxon>
        <taxon>50 kb inversion clade</taxon>
        <taxon>NPAAA clade</taxon>
        <taxon>indigoferoid/millettioid clade</taxon>
        <taxon>Phaseoleae</taxon>
        <taxon>Sphenostylis</taxon>
    </lineage>
</organism>
<evidence type="ECO:0000313" key="5">
    <source>
        <dbReference type="Proteomes" id="UP001189624"/>
    </source>
</evidence>
<dbReference type="PANTHER" id="PTHR46023:SF6">
    <property type="entry name" value="LIPASE CLASS 3 FAMILY PROTEIN"/>
    <property type="match status" value="1"/>
</dbReference>
<dbReference type="Pfam" id="PF01764">
    <property type="entry name" value="Lipase_3"/>
    <property type="match status" value="1"/>
</dbReference>
<evidence type="ECO:0000313" key="4">
    <source>
        <dbReference type="EMBL" id="CAJ1931039.1"/>
    </source>
</evidence>
<keyword evidence="5" id="KW-1185">Reference proteome</keyword>
<dbReference type="InterPro" id="IPR029058">
    <property type="entry name" value="AB_hydrolase_fold"/>
</dbReference>
<feature type="compositionally biased region" description="Basic and acidic residues" evidence="2">
    <location>
        <begin position="446"/>
        <end position="468"/>
    </location>
</feature>
<dbReference type="InterPro" id="IPR002921">
    <property type="entry name" value="Fungal_lipase-type"/>
</dbReference>
<gene>
    <name evidence="4" type="ORF">AYBTSS11_LOCUS5029</name>
</gene>
<sequence>MISMRLAKGAAVKLERRPAEAPHNLRDIVLTLAEVIRFSYAETLGKWHLLDLPRAIFFAIVDKRRKTIPMVCTESSDYKKLEDPELLKRLYDIKECLTRTMLFSKKSFRAFLFAAGFSREDVILRKRRARILKPAFTVIRDKKSECLFVFIRGTQSITDTLTDAIGAPVSFNHFIYSDGELKRNNKVSGHGHRGMVAAAGWIKKHCTPILLDELRQRPHFQIRIVGHSLGGGTAALLTYMLREIKQFSSCTCVTFGPAASVSLELSEFGRPFIVSVINDLDVVPTLSASSVEGFIKQGKVQHENILSSARSSITAIGSRLPFASTAKAIADHAATRGSQIVKTHKQRTRSLLSWSKNNPEKENGGTLSSSKSDNLAEASRSLEISNEVAEEIIIPESTSDEDESNFSDEGSDNDDEIDEEEQIISAFKNINTASDEELLNHELEKHELQKQDSRVDIKETQEVTTRDITEDESNNEGVHTEENGGVDPKTNNKNTHALFPPGTIMHIVPEHSSKDSNSNDYDPEKKQLSLYEPPKHLYGELRVSKRMILDHMTNNYLKMLDQLISQLQNGNSPHGG</sequence>
<dbReference type="AlphaFoldDB" id="A0AA86RUH1"/>
<dbReference type="Gene3D" id="3.40.50.1820">
    <property type="entry name" value="alpha/beta hydrolase"/>
    <property type="match status" value="1"/>
</dbReference>
<evidence type="ECO:0000256" key="1">
    <source>
        <dbReference type="ARBA" id="ARBA00022801"/>
    </source>
</evidence>
<accession>A0AA86RUH1</accession>
<evidence type="ECO:0000256" key="2">
    <source>
        <dbReference type="SAM" id="MobiDB-lite"/>
    </source>
</evidence>
<proteinExistence type="predicted"/>
<dbReference type="GO" id="GO:0016787">
    <property type="term" value="F:hydrolase activity"/>
    <property type="evidence" value="ECO:0007669"/>
    <property type="project" value="UniProtKB-KW"/>
</dbReference>
<dbReference type="PANTHER" id="PTHR46023">
    <property type="entry name" value="LIPASE CLASS 3 PROTEIN-LIKE"/>
    <property type="match status" value="1"/>
</dbReference>
<dbReference type="EMBL" id="OY731399">
    <property type="protein sequence ID" value="CAJ1931039.1"/>
    <property type="molecule type" value="Genomic_DNA"/>
</dbReference>
<name>A0AA86RUH1_9FABA</name>
<feature type="region of interest" description="Disordered" evidence="2">
    <location>
        <begin position="446"/>
        <end position="528"/>
    </location>
</feature>
<feature type="domain" description="Fungal lipase-type" evidence="3">
    <location>
        <begin position="148"/>
        <end position="288"/>
    </location>
</feature>